<dbReference type="InterPro" id="IPR005045">
    <property type="entry name" value="CDC50/LEM3_fam"/>
</dbReference>
<evidence type="ECO:0000256" key="5">
    <source>
        <dbReference type="ARBA" id="ARBA00023136"/>
    </source>
</evidence>
<evidence type="ECO:0000256" key="4">
    <source>
        <dbReference type="ARBA" id="ARBA00022989"/>
    </source>
</evidence>
<sequence length="346" mass="39597">MAADVSRSEQPPAPSVVKKNRPKNTRLRQQKLPAWQPVLTASTVIPGIFGVGAIFLPVGVVLYLTSKSVQEFVLDYTNQPVNTVNRIDFTLDELFEGDVYFYYGLDNFYQNHRRYMKSRSDQQLLGLLNDTGECEPYAYIEETGKPKLLIAPCGAVANSMFNDTFVIERKQSSAVPWTWKGVAWPVDRERKFRNPVGPTLEKAFQGTVKPPNWQKPVWELDPKNPENNGFLNTDFIVWMRTAALPNFRKLYRKLVRDDKEYKDGLPPGNYTLIIENNYPVRLFHGKKYFIISTISWAGGKNSFLGIMYIAVGCICFFLGITFVFIHLKFGSSLKDMSNLSRITTRY</sequence>
<feature type="transmembrane region" description="Helical" evidence="8">
    <location>
        <begin position="44"/>
        <end position="64"/>
    </location>
</feature>
<gene>
    <name evidence="9" type="ORF">AB6A40_005612</name>
</gene>
<dbReference type="PIRSF" id="PIRSF015840">
    <property type="entry name" value="DUF284_TM_euk"/>
    <property type="match status" value="1"/>
</dbReference>
<keyword evidence="10" id="KW-1185">Reference proteome</keyword>
<evidence type="ECO:0000256" key="8">
    <source>
        <dbReference type="SAM" id="Phobius"/>
    </source>
</evidence>
<feature type="region of interest" description="Disordered" evidence="7">
    <location>
        <begin position="1"/>
        <end position="23"/>
    </location>
</feature>
<evidence type="ECO:0000256" key="2">
    <source>
        <dbReference type="ARBA" id="ARBA00009457"/>
    </source>
</evidence>
<evidence type="ECO:0000256" key="3">
    <source>
        <dbReference type="ARBA" id="ARBA00022692"/>
    </source>
</evidence>
<evidence type="ECO:0008006" key="11">
    <source>
        <dbReference type="Google" id="ProtNLM"/>
    </source>
</evidence>
<dbReference type="PANTHER" id="PTHR10926">
    <property type="entry name" value="CELL CYCLE CONTROL PROTEIN 50"/>
    <property type="match status" value="1"/>
</dbReference>
<keyword evidence="3 8" id="KW-0812">Transmembrane</keyword>
<keyword evidence="5 6" id="KW-0472">Membrane</keyword>
<comment type="similarity">
    <text evidence="2 6">Belongs to the CDC50/LEM3 family.</text>
</comment>
<feature type="transmembrane region" description="Helical" evidence="8">
    <location>
        <begin position="303"/>
        <end position="327"/>
    </location>
</feature>
<evidence type="ECO:0000256" key="6">
    <source>
        <dbReference type="PIRNR" id="PIRNR015840"/>
    </source>
</evidence>
<dbReference type="Pfam" id="PF03381">
    <property type="entry name" value="CDC50"/>
    <property type="match status" value="1"/>
</dbReference>
<dbReference type="Proteomes" id="UP001608902">
    <property type="component" value="Unassembled WGS sequence"/>
</dbReference>
<comment type="caution">
    <text evidence="9">The sequence shown here is derived from an EMBL/GenBank/DDBJ whole genome shotgun (WGS) entry which is preliminary data.</text>
</comment>
<dbReference type="GO" id="GO:0016020">
    <property type="term" value="C:membrane"/>
    <property type="evidence" value="ECO:0007669"/>
    <property type="project" value="UniProtKB-SubCell"/>
</dbReference>
<evidence type="ECO:0000256" key="7">
    <source>
        <dbReference type="SAM" id="MobiDB-lite"/>
    </source>
</evidence>
<evidence type="ECO:0000313" key="10">
    <source>
        <dbReference type="Proteomes" id="UP001608902"/>
    </source>
</evidence>
<evidence type="ECO:0000256" key="1">
    <source>
        <dbReference type="ARBA" id="ARBA00004141"/>
    </source>
</evidence>
<organism evidence="9 10">
    <name type="scientific">Gnathostoma spinigerum</name>
    <dbReference type="NCBI Taxonomy" id="75299"/>
    <lineage>
        <taxon>Eukaryota</taxon>
        <taxon>Metazoa</taxon>
        <taxon>Ecdysozoa</taxon>
        <taxon>Nematoda</taxon>
        <taxon>Chromadorea</taxon>
        <taxon>Rhabditida</taxon>
        <taxon>Spirurina</taxon>
        <taxon>Gnathostomatomorpha</taxon>
        <taxon>Gnathostomatoidea</taxon>
        <taxon>Gnathostomatidae</taxon>
        <taxon>Gnathostoma</taxon>
    </lineage>
</organism>
<dbReference type="PANTHER" id="PTHR10926:SF0">
    <property type="entry name" value="CDC50, ISOFORM A"/>
    <property type="match status" value="1"/>
</dbReference>
<reference evidence="9 10" key="1">
    <citation type="submission" date="2024-08" db="EMBL/GenBank/DDBJ databases">
        <title>Gnathostoma spinigerum genome.</title>
        <authorList>
            <person name="Gonzalez-Bertolin B."/>
            <person name="Monzon S."/>
            <person name="Zaballos A."/>
            <person name="Jimenez P."/>
            <person name="Dekumyoy P."/>
            <person name="Varona S."/>
            <person name="Cuesta I."/>
            <person name="Sumanam S."/>
            <person name="Adisakwattana P."/>
            <person name="Gasser R.B."/>
            <person name="Hernandez-Gonzalez A."/>
            <person name="Young N.D."/>
            <person name="Perteguer M.J."/>
        </authorList>
    </citation>
    <scope>NUCLEOTIDE SEQUENCE [LARGE SCALE GENOMIC DNA]</scope>
    <source>
        <strain evidence="9">AL3</strain>
        <tissue evidence="9">Liver</tissue>
    </source>
</reference>
<protein>
    <recommendedName>
        <fullName evidence="11">Cell cycle control protein</fullName>
    </recommendedName>
</protein>
<accession>A0ABD6EG39</accession>
<dbReference type="AlphaFoldDB" id="A0ABD6EG39"/>
<proteinExistence type="inferred from homology"/>
<comment type="subcellular location">
    <subcellularLocation>
        <location evidence="1">Membrane</location>
        <topology evidence="1">Multi-pass membrane protein</topology>
    </subcellularLocation>
</comment>
<dbReference type="EMBL" id="JBGFUD010003643">
    <property type="protein sequence ID" value="MFH4978903.1"/>
    <property type="molecule type" value="Genomic_DNA"/>
</dbReference>
<keyword evidence="4 8" id="KW-1133">Transmembrane helix</keyword>
<name>A0ABD6EG39_9BILA</name>
<evidence type="ECO:0000313" key="9">
    <source>
        <dbReference type="EMBL" id="MFH4978903.1"/>
    </source>
</evidence>